<dbReference type="AlphaFoldDB" id="A0AA38MV27"/>
<feature type="chain" id="PRO_5041282506" evidence="1">
    <location>
        <begin position="24"/>
        <end position="127"/>
    </location>
</feature>
<gene>
    <name evidence="2" type="ORF">DFJ43DRAFT_1172744</name>
</gene>
<accession>A0AA38MV27</accession>
<dbReference type="Proteomes" id="UP001176059">
    <property type="component" value="Unassembled WGS sequence"/>
</dbReference>
<protein>
    <submittedName>
        <fullName evidence="2">Uncharacterized protein</fullName>
    </submittedName>
</protein>
<reference evidence="2" key="2">
    <citation type="journal article" date="2023" name="Proc. Natl. Acad. Sci. U.S.A.">
        <title>A global phylogenomic analysis of the shiitake genus Lentinula.</title>
        <authorList>
            <person name="Sierra-Patev S."/>
            <person name="Min B."/>
            <person name="Naranjo-Ortiz M."/>
            <person name="Looney B."/>
            <person name="Konkel Z."/>
            <person name="Slot J.C."/>
            <person name="Sakamoto Y."/>
            <person name="Steenwyk J.L."/>
            <person name="Rokas A."/>
            <person name="Carro J."/>
            <person name="Camarero S."/>
            <person name="Ferreira P."/>
            <person name="Molpeceres G."/>
            <person name="Ruiz-Duenas F.J."/>
            <person name="Serrano A."/>
            <person name="Henrissat B."/>
            <person name="Drula E."/>
            <person name="Hughes K.W."/>
            <person name="Mata J.L."/>
            <person name="Ishikawa N.K."/>
            <person name="Vargas-Isla R."/>
            <person name="Ushijima S."/>
            <person name="Smith C.A."/>
            <person name="Donoghue J."/>
            <person name="Ahrendt S."/>
            <person name="Andreopoulos W."/>
            <person name="He G."/>
            <person name="LaButti K."/>
            <person name="Lipzen A."/>
            <person name="Ng V."/>
            <person name="Riley R."/>
            <person name="Sandor L."/>
            <person name="Barry K."/>
            <person name="Martinez A.T."/>
            <person name="Xiao Y."/>
            <person name="Gibbons J.G."/>
            <person name="Terashima K."/>
            <person name="Grigoriev I.V."/>
            <person name="Hibbett D."/>
        </authorList>
    </citation>
    <scope>NUCLEOTIDE SEQUENCE</scope>
    <source>
        <strain evidence="2">ET3784</strain>
    </source>
</reference>
<dbReference type="PROSITE" id="PS51257">
    <property type="entry name" value="PROKAR_LIPOPROTEIN"/>
    <property type="match status" value="1"/>
</dbReference>
<keyword evidence="1" id="KW-0732">Signal</keyword>
<name>A0AA38MV27_9AGAR</name>
<comment type="caution">
    <text evidence="2">The sequence shown here is derived from an EMBL/GenBank/DDBJ whole genome shotgun (WGS) entry which is preliminary data.</text>
</comment>
<evidence type="ECO:0000256" key="1">
    <source>
        <dbReference type="SAM" id="SignalP"/>
    </source>
</evidence>
<dbReference type="EMBL" id="JANVFO010000015">
    <property type="protein sequence ID" value="KAJ3733994.1"/>
    <property type="molecule type" value="Genomic_DNA"/>
</dbReference>
<evidence type="ECO:0000313" key="2">
    <source>
        <dbReference type="EMBL" id="KAJ3733994.1"/>
    </source>
</evidence>
<organism evidence="2 3">
    <name type="scientific">Lentinula guzmanii</name>
    <dbReference type="NCBI Taxonomy" id="2804957"/>
    <lineage>
        <taxon>Eukaryota</taxon>
        <taxon>Fungi</taxon>
        <taxon>Dikarya</taxon>
        <taxon>Basidiomycota</taxon>
        <taxon>Agaricomycotina</taxon>
        <taxon>Agaricomycetes</taxon>
        <taxon>Agaricomycetidae</taxon>
        <taxon>Agaricales</taxon>
        <taxon>Marasmiineae</taxon>
        <taxon>Omphalotaceae</taxon>
        <taxon>Lentinula</taxon>
    </lineage>
</organism>
<keyword evidence="3" id="KW-1185">Reference proteome</keyword>
<feature type="signal peptide" evidence="1">
    <location>
        <begin position="1"/>
        <end position="23"/>
    </location>
</feature>
<reference evidence="2" key="1">
    <citation type="submission" date="2022-08" db="EMBL/GenBank/DDBJ databases">
        <authorList>
            <consortium name="DOE Joint Genome Institute"/>
            <person name="Min B."/>
            <person name="Sierra-Patev S."/>
            <person name="Naranjo-Ortiz M."/>
            <person name="Looney B."/>
            <person name="Konkel Z."/>
            <person name="Slot J.C."/>
            <person name="Sakamoto Y."/>
            <person name="Steenwyk J.L."/>
            <person name="Rokas A."/>
            <person name="Carro J."/>
            <person name="Camarero S."/>
            <person name="Ferreira P."/>
            <person name="Molpeceres G."/>
            <person name="Ruiz-duenas F.J."/>
            <person name="Serrano A."/>
            <person name="Henrissat B."/>
            <person name="Drula E."/>
            <person name="Hughes K.W."/>
            <person name="Mata J.L."/>
            <person name="Ishikawa N.K."/>
            <person name="Vargas-Isla R."/>
            <person name="Ushijima S."/>
            <person name="Smith C.A."/>
            <person name="Ahrendt S."/>
            <person name="Andreopoulos W."/>
            <person name="He G."/>
            <person name="LaButti K."/>
            <person name="Lipzen A."/>
            <person name="Ng V."/>
            <person name="Riley R."/>
            <person name="Sandor L."/>
            <person name="Barry K."/>
            <person name="Martinez A.T."/>
            <person name="Xiao Y."/>
            <person name="Gibbons J.G."/>
            <person name="Terashima K."/>
            <person name="Hibbett D.S."/>
            <person name="Grigoriev I.V."/>
        </authorList>
    </citation>
    <scope>NUCLEOTIDE SEQUENCE</scope>
    <source>
        <strain evidence="2">ET3784</strain>
    </source>
</reference>
<evidence type="ECO:0000313" key="3">
    <source>
        <dbReference type="Proteomes" id="UP001176059"/>
    </source>
</evidence>
<sequence>MGRRVSPLFPLVVGCALLALVVCVTLDIPSVVRTGGGFGFSRGCASGQPISLSALGPSCSPLRVGVMSVDSPGLGVPVDDEPLDDERARTGVREEGLKGKLKGTVHYTNELRESPDLIPPRKGSVKV</sequence>
<proteinExistence type="predicted"/>